<feature type="chain" id="PRO_5034662091" evidence="2">
    <location>
        <begin position="20"/>
        <end position="298"/>
    </location>
</feature>
<feature type="signal peptide" evidence="2">
    <location>
        <begin position="1"/>
        <end position="19"/>
    </location>
</feature>
<comment type="caution">
    <text evidence="3">The sequence shown here is derived from an EMBL/GenBank/DDBJ whole genome shotgun (WGS) entry which is preliminary data.</text>
</comment>
<proteinExistence type="predicted"/>
<evidence type="ECO:0000256" key="1">
    <source>
        <dbReference type="SAM" id="Coils"/>
    </source>
</evidence>
<evidence type="ECO:0000313" key="3">
    <source>
        <dbReference type="EMBL" id="KAF4621398.1"/>
    </source>
</evidence>
<dbReference type="AlphaFoldDB" id="A0A8H4R1Z8"/>
<feature type="coiled-coil region" evidence="1">
    <location>
        <begin position="165"/>
        <end position="192"/>
    </location>
</feature>
<protein>
    <submittedName>
        <fullName evidence="3">Uncharacterized protein</fullName>
    </submittedName>
</protein>
<organism evidence="3 4">
    <name type="scientific">Agrocybe pediades</name>
    <dbReference type="NCBI Taxonomy" id="84607"/>
    <lineage>
        <taxon>Eukaryota</taxon>
        <taxon>Fungi</taxon>
        <taxon>Dikarya</taxon>
        <taxon>Basidiomycota</taxon>
        <taxon>Agaricomycotina</taxon>
        <taxon>Agaricomycetes</taxon>
        <taxon>Agaricomycetidae</taxon>
        <taxon>Agaricales</taxon>
        <taxon>Agaricineae</taxon>
        <taxon>Strophariaceae</taxon>
        <taxon>Agrocybe</taxon>
    </lineage>
</organism>
<keyword evidence="2" id="KW-0732">Signal</keyword>
<reference evidence="3 4" key="1">
    <citation type="submission" date="2019-12" db="EMBL/GenBank/DDBJ databases">
        <authorList>
            <person name="Floudas D."/>
            <person name="Bentzer J."/>
            <person name="Ahren D."/>
            <person name="Johansson T."/>
            <person name="Persson P."/>
            <person name="Tunlid A."/>
        </authorList>
    </citation>
    <scope>NUCLEOTIDE SEQUENCE [LARGE SCALE GENOMIC DNA]</scope>
    <source>
        <strain evidence="3 4">CBS 102.39</strain>
    </source>
</reference>
<evidence type="ECO:0000313" key="4">
    <source>
        <dbReference type="Proteomes" id="UP000521872"/>
    </source>
</evidence>
<feature type="coiled-coil region" evidence="1">
    <location>
        <begin position="234"/>
        <end position="261"/>
    </location>
</feature>
<dbReference type="Proteomes" id="UP000521872">
    <property type="component" value="Unassembled WGS sequence"/>
</dbReference>
<dbReference type="EMBL" id="JAACJL010000015">
    <property type="protein sequence ID" value="KAF4621398.1"/>
    <property type="molecule type" value="Genomic_DNA"/>
</dbReference>
<name>A0A8H4R1Z8_9AGAR</name>
<gene>
    <name evidence="3" type="ORF">D9613_000866</name>
</gene>
<keyword evidence="4" id="KW-1185">Reference proteome</keyword>
<keyword evidence="1" id="KW-0175">Coiled coil</keyword>
<sequence>MKVLAQLVSMAILLRLVVAAPLAAEADVVAARDTDVNAIVDIGLRQIVEAKPPSDFVNVALRQSEVYGQGDGLVDGLTRLIDGLLGQSGRYRRDLNAQQVSQLEALRDRLQQYQQQQETKASSDAVHVERRQYGELGQGDGLIDGVIRLVNGLLGQSGRYRRDLNAQQVSQLEALRDRLQQYQQQQETKASSDAVHVERRQYGELGQGDGLIDGVIRLVNGLLGQSGRYRRDLNAQQVSQLEALRDRLQQYQQQQETKASSDAVHFERRQYGEYGQGDGLVDGLTRLVNGLLGQSGRL</sequence>
<accession>A0A8H4R1Z8</accession>
<feature type="coiled-coil region" evidence="1">
    <location>
        <begin position="96"/>
        <end position="123"/>
    </location>
</feature>
<evidence type="ECO:0000256" key="2">
    <source>
        <dbReference type="SAM" id="SignalP"/>
    </source>
</evidence>